<dbReference type="SMART" id="SM00385">
    <property type="entry name" value="CYCLIN"/>
    <property type="match status" value="1"/>
</dbReference>
<dbReference type="InterPro" id="IPR036915">
    <property type="entry name" value="Cyclin-like_sf"/>
</dbReference>
<keyword evidence="6" id="KW-1185">Reference proteome</keyword>
<gene>
    <name evidence="5" type="ORF">ACHHYP_15272</name>
</gene>
<dbReference type="Gene3D" id="1.10.472.10">
    <property type="entry name" value="Cyclin-like"/>
    <property type="match status" value="2"/>
</dbReference>
<comment type="caution">
    <text evidence="5">The sequence shown here is derived from an EMBL/GenBank/DDBJ whole genome shotgun (WGS) entry which is preliminary data.</text>
</comment>
<proteinExistence type="inferred from homology"/>
<accession>A0A1V9YB46</accession>
<dbReference type="PANTHER" id="PTHR10177">
    <property type="entry name" value="CYCLINS"/>
    <property type="match status" value="1"/>
</dbReference>
<feature type="domain" description="Cyclin-like" evidence="4">
    <location>
        <begin position="63"/>
        <end position="147"/>
    </location>
</feature>
<dbReference type="Pfam" id="PF00134">
    <property type="entry name" value="Cyclin_N"/>
    <property type="match status" value="1"/>
</dbReference>
<dbReference type="Pfam" id="PF02984">
    <property type="entry name" value="Cyclin_C"/>
    <property type="match status" value="1"/>
</dbReference>
<protein>
    <recommendedName>
        <fullName evidence="4">Cyclin-like domain-containing protein</fullName>
    </recommendedName>
</protein>
<dbReference type="InterPro" id="IPR013763">
    <property type="entry name" value="Cyclin-like_dom"/>
</dbReference>
<dbReference type="AlphaFoldDB" id="A0A1V9YB46"/>
<dbReference type="Proteomes" id="UP000243579">
    <property type="component" value="Unassembled WGS sequence"/>
</dbReference>
<name>A0A1V9YB46_ACHHY</name>
<dbReference type="FunFam" id="1.10.472.10:FF:000057">
    <property type="entry name" value="Cyclin N-terminal domain containing 2"/>
    <property type="match status" value="1"/>
</dbReference>
<evidence type="ECO:0000256" key="3">
    <source>
        <dbReference type="SAM" id="MobiDB-lite"/>
    </source>
</evidence>
<dbReference type="EMBL" id="JNBR01002406">
    <property type="protein sequence ID" value="OQR82950.1"/>
    <property type="molecule type" value="Genomic_DNA"/>
</dbReference>
<dbReference type="STRING" id="1202772.A0A1V9YB46"/>
<evidence type="ECO:0000259" key="4">
    <source>
        <dbReference type="SMART" id="SM00385"/>
    </source>
</evidence>
<feature type="region of interest" description="Disordered" evidence="3">
    <location>
        <begin position="272"/>
        <end position="313"/>
    </location>
</feature>
<reference evidence="5 6" key="1">
    <citation type="journal article" date="2014" name="Genome Biol. Evol.">
        <title>The secreted proteins of Achlya hypogyna and Thraustotheca clavata identify the ancestral oomycete secretome and reveal gene acquisitions by horizontal gene transfer.</title>
        <authorList>
            <person name="Misner I."/>
            <person name="Blouin N."/>
            <person name="Leonard G."/>
            <person name="Richards T.A."/>
            <person name="Lane C.E."/>
        </authorList>
    </citation>
    <scope>NUCLEOTIDE SEQUENCE [LARGE SCALE GENOMIC DNA]</scope>
    <source>
        <strain evidence="5 6">ATCC 48635</strain>
    </source>
</reference>
<evidence type="ECO:0000256" key="2">
    <source>
        <dbReference type="RuleBase" id="RU000383"/>
    </source>
</evidence>
<evidence type="ECO:0000256" key="1">
    <source>
        <dbReference type="ARBA" id="ARBA00023127"/>
    </source>
</evidence>
<dbReference type="InterPro" id="IPR006671">
    <property type="entry name" value="Cyclin_N"/>
</dbReference>
<evidence type="ECO:0000313" key="5">
    <source>
        <dbReference type="EMBL" id="OQR82950.1"/>
    </source>
</evidence>
<dbReference type="OrthoDB" id="64224at2759"/>
<organism evidence="5 6">
    <name type="scientific">Achlya hypogyna</name>
    <name type="common">Oomycete</name>
    <name type="synonym">Protoachlya hypogyna</name>
    <dbReference type="NCBI Taxonomy" id="1202772"/>
    <lineage>
        <taxon>Eukaryota</taxon>
        <taxon>Sar</taxon>
        <taxon>Stramenopiles</taxon>
        <taxon>Oomycota</taxon>
        <taxon>Saprolegniomycetes</taxon>
        <taxon>Saprolegniales</taxon>
        <taxon>Achlyaceae</taxon>
        <taxon>Achlya</taxon>
    </lineage>
</organism>
<evidence type="ECO:0000313" key="6">
    <source>
        <dbReference type="Proteomes" id="UP000243579"/>
    </source>
</evidence>
<sequence>MTDLSCVEEYALGAPTEVAEPATVVAHLRLLLAAEAASPRPADYIARVQQDGMTAAWRKRMCEWMVHTGKAFELSVETVACAVHYMDVYLSVLSADKIVLQLVSMVAMFVASKFHETRPIVMEEMELLCQNKYPRAEIVAMEKQLLHVLQWKLNPPTPIAFARDLLTFESSPSIHAHLEEATIELLEECSTDYSYLEFPSSVMAAAALEVVCTTQFGCASPLATYAMGALAFPSKLYKECVGRMLTLYAAAPEPELEALPVVASDICKPVRSASPTSIDVHEQSSSPSKSKKRRRSDATDDASPRKKLCVAAA</sequence>
<dbReference type="InterPro" id="IPR039361">
    <property type="entry name" value="Cyclin"/>
</dbReference>
<dbReference type="InterPro" id="IPR004367">
    <property type="entry name" value="Cyclin_C-dom"/>
</dbReference>
<dbReference type="SUPFAM" id="SSF47954">
    <property type="entry name" value="Cyclin-like"/>
    <property type="match status" value="2"/>
</dbReference>
<keyword evidence="1 2" id="KW-0195">Cyclin</keyword>
<comment type="similarity">
    <text evidence="2">Belongs to the cyclin family.</text>
</comment>